<dbReference type="EMBL" id="MT143283">
    <property type="protein sequence ID" value="QJA95067.1"/>
    <property type="molecule type" value="Genomic_DNA"/>
</dbReference>
<sequence length="135" mass="15346">MKYIEVMRIITTLKGEPMKLSIEVGQKEPTLMTVKEILLQYLGGFGSISVDGRPAQIEGKKQVMAYNISLALYRHKIDMFEVEDAEFELIKESLKVAVHGALILGQVRLALDEAEERAKKKAEKEKEKEKKKDPK</sequence>
<reference evidence="2" key="1">
    <citation type="submission" date="2020-03" db="EMBL/GenBank/DDBJ databases">
        <title>The deep terrestrial virosphere.</title>
        <authorList>
            <person name="Holmfeldt K."/>
            <person name="Nilsson E."/>
            <person name="Simone D."/>
            <person name="Lopez-Fernandez M."/>
            <person name="Wu X."/>
            <person name="de Brujin I."/>
            <person name="Lundin D."/>
            <person name="Andersson A."/>
            <person name="Bertilsson S."/>
            <person name="Dopson M."/>
        </authorList>
    </citation>
    <scope>NUCLEOTIDE SEQUENCE</scope>
    <source>
        <strain evidence="2">MM415B03669</strain>
    </source>
</reference>
<protein>
    <submittedName>
        <fullName evidence="2">Uncharacterized protein</fullName>
    </submittedName>
</protein>
<organism evidence="2">
    <name type="scientific">viral metagenome</name>
    <dbReference type="NCBI Taxonomy" id="1070528"/>
    <lineage>
        <taxon>unclassified sequences</taxon>
        <taxon>metagenomes</taxon>
        <taxon>organismal metagenomes</taxon>
    </lineage>
</organism>
<name>A0A6M3LIC5_9ZZZZ</name>
<feature type="region of interest" description="Disordered" evidence="1">
    <location>
        <begin position="116"/>
        <end position="135"/>
    </location>
</feature>
<gene>
    <name evidence="2" type="ORF">MM415B03669_0004</name>
</gene>
<accession>A0A6M3LIC5</accession>
<dbReference type="AlphaFoldDB" id="A0A6M3LIC5"/>
<evidence type="ECO:0000256" key="1">
    <source>
        <dbReference type="SAM" id="MobiDB-lite"/>
    </source>
</evidence>
<evidence type="ECO:0000313" key="2">
    <source>
        <dbReference type="EMBL" id="QJA95067.1"/>
    </source>
</evidence>
<proteinExistence type="predicted"/>